<accession>A0A0C3C2D2</accession>
<evidence type="ECO:0000313" key="3">
    <source>
        <dbReference type="Proteomes" id="UP000053424"/>
    </source>
</evidence>
<reference evidence="2 3" key="1">
    <citation type="submission" date="2014-04" db="EMBL/GenBank/DDBJ databases">
        <authorList>
            <consortium name="DOE Joint Genome Institute"/>
            <person name="Kuo A."/>
            <person name="Gay G."/>
            <person name="Dore J."/>
            <person name="Kohler A."/>
            <person name="Nagy L.G."/>
            <person name="Floudas D."/>
            <person name="Copeland A."/>
            <person name="Barry K.W."/>
            <person name="Cichocki N."/>
            <person name="Veneault-Fourrey C."/>
            <person name="LaButti K."/>
            <person name="Lindquist E.A."/>
            <person name="Lipzen A."/>
            <person name="Lundell T."/>
            <person name="Morin E."/>
            <person name="Murat C."/>
            <person name="Sun H."/>
            <person name="Tunlid A."/>
            <person name="Henrissat B."/>
            <person name="Grigoriev I.V."/>
            <person name="Hibbett D.S."/>
            <person name="Martin F."/>
            <person name="Nordberg H.P."/>
            <person name="Cantor M.N."/>
            <person name="Hua S.X."/>
        </authorList>
    </citation>
    <scope>NUCLEOTIDE SEQUENCE [LARGE SCALE GENOMIC DNA]</scope>
    <source>
        <strain evidence="3">h7</strain>
    </source>
</reference>
<protein>
    <recommendedName>
        <fullName evidence="1">DUF6589 domain-containing protein</fullName>
    </recommendedName>
</protein>
<dbReference type="OrthoDB" id="3040861at2759"/>
<gene>
    <name evidence="2" type="ORF">M413DRAFT_76098</name>
</gene>
<organism evidence="2 3">
    <name type="scientific">Hebeloma cylindrosporum</name>
    <dbReference type="NCBI Taxonomy" id="76867"/>
    <lineage>
        <taxon>Eukaryota</taxon>
        <taxon>Fungi</taxon>
        <taxon>Dikarya</taxon>
        <taxon>Basidiomycota</taxon>
        <taxon>Agaricomycotina</taxon>
        <taxon>Agaricomycetes</taxon>
        <taxon>Agaricomycetidae</taxon>
        <taxon>Agaricales</taxon>
        <taxon>Agaricineae</taxon>
        <taxon>Hymenogastraceae</taxon>
        <taxon>Hebeloma</taxon>
    </lineage>
</organism>
<feature type="domain" description="DUF6589" evidence="1">
    <location>
        <begin position="267"/>
        <end position="599"/>
    </location>
</feature>
<reference evidence="3" key="2">
    <citation type="submission" date="2015-01" db="EMBL/GenBank/DDBJ databases">
        <title>Evolutionary Origins and Diversification of the Mycorrhizal Mutualists.</title>
        <authorList>
            <consortium name="DOE Joint Genome Institute"/>
            <consortium name="Mycorrhizal Genomics Consortium"/>
            <person name="Kohler A."/>
            <person name="Kuo A."/>
            <person name="Nagy L.G."/>
            <person name="Floudas D."/>
            <person name="Copeland A."/>
            <person name="Barry K.W."/>
            <person name="Cichocki N."/>
            <person name="Veneault-Fourrey C."/>
            <person name="LaButti K."/>
            <person name="Lindquist E.A."/>
            <person name="Lipzen A."/>
            <person name="Lundell T."/>
            <person name="Morin E."/>
            <person name="Murat C."/>
            <person name="Riley R."/>
            <person name="Ohm R."/>
            <person name="Sun H."/>
            <person name="Tunlid A."/>
            <person name="Henrissat B."/>
            <person name="Grigoriev I.V."/>
            <person name="Hibbett D.S."/>
            <person name="Martin F."/>
        </authorList>
    </citation>
    <scope>NUCLEOTIDE SEQUENCE [LARGE SCALE GENOMIC DNA]</scope>
    <source>
        <strain evidence="3">h7</strain>
    </source>
</reference>
<dbReference type="HOGENOM" id="CLU_007061_3_1_1"/>
<dbReference type="STRING" id="686832.A0A0C3C2D2"/>
<keyword evidence="3" id="KW-1185">Reference proteome</keyword>
<dbReference type="Pfam" id="PF20231">
    <property type="entry name" value="DUF6589"/>
    <property type="match status" value="1"/>
</dbReference>
<dbReference type="AlphaFoldDB" id="A0A0C3C2D2"/>
<dbReference type="Proteomes" id="UP000053424">
    <property type="component" value="Unassembled WGS sequence"/>
</dbReference>
<evidence type="ECO:0000313" key="2">
    <source>
        <dbReference type="EMBL" id="KIM38439.1"/>
    </source>
</evidence>
<evidence type="ECO:0000259" key="1">
    <source>
        <dbReference type="Pfam" id="PF20231"/>
    </source>
</evidence>
<name>A0A0C3C2D2_HEBCY</name>
<dbReference type="InterPro" id="IPR046496">
    <property type="entry name" value="DUF6589"/>
</dbReference>
<dbReference type="EMBL" id="KN831791">
    <property type="protein sequence ID" value="KIM38439.1"/>
    <property type="molecule type" value="Genomic_DNA"/>
</dbReference>
<sequence length="600" mass="66275">MTAIDLLTYVIEGQGDFEGFQNAFFSPKNRASLLSLLSLISTHEKGSPIFEDWARPRAIQIVCEKVHEEMEAAKPDLKMSTKDVTPEFIAGWDINALMEPISQSITPTLTAVLMAATESKESSLKPKGSRSRNRATGRHILSAQIHFLRSFASAKMQIGLACMAWASGASKQLMNVLHHSCLTMSYSSTSAIISALADSSIAKAKLAASHPHALTYDNINISTSIFVEQGPNMMSKVQSGTFAVIYELLNARPEDMQIQPMVENLRKSSPLKLTDCRPSISSLRSYTTQTAVNIAQILLKYVDGFHSQKDDILLQHTPRRPIPKGHKTVFYPLRATTIEEATVEGNLHVHDDVYLVQLDKDPDHLNDMAIPSLNDQLTNARIRGGQILRRKDVTPFDRREVFQLAFGGFHLAMNLIWGILENHRGTLNQTGSLTHLFAILEKTRLGGEHPDYHTLLAALTQILHGLILNAWRTECGYPSLVDFEKANPSPNDILSVAHAIMEKYTVPELHLKAINPKAPLQDLNMDENSTLGSSVNLQTSLADEDSDDVGSDPEDEPISMDLAHDNVILLTRDLLYATELVAAMSAGDFGRIEDILPTLA</sequence>
<proteinExistence type="predicted"/>